<evidence type="ECO:0000313" key="2">
    <source>
        <dbReference type="Proteomes" id="UP001061991"/>
    </source>
</evidence>
<geneLocation type="plasmid" evidence="1 2">
    <name>p_unnamed2</name>
</geneLocation>
<sequence length="531" mass="59247">MAASDRSTEKQAHTDNGSPQSAPVETETKLRTNPGALDQVRTSPTILQSARNKGTIRRLEATYYDTTDHRLFDAGLSLRVRRSGKRFTQTIKRLSVNDPLTRDEWEAPVATLAPDLAVMQTAEIDGIFNQIAVDELVPIFVTNVRRQAIALDVPDGQIEVAFDDGVIEAETKQERLSEIELELKQGRAAALYQFGLGLLDVSPLCLETQSKSARGYALALTIGPTAVKAGSSNLSGEDSVDDGIAKLLSDCQQQILANLCPAETGREPEGVHQLRVALRRLRAALYLLRREFSAPSLQSLDAEAQRFARTLGPARNWDVFIRSTVADLEKANLPDIEFSALREASAPFREKSYHAVRDSIADPQTNRFLLSLGLAIEQRSWRNDVASEHLGILAGPLPEFAARVLDRLERKAIKRGRHFRHLRPEARHKLRLTLKKLRYATAFFLPLYSGQASSKKYLKQLSRLQEVLGEANDIITTRTLLSDVRERVGSSDVHRAIGAVTGWQKHLELAGAGRLHDRWRKFKRTAPFWLC</sequence>
<organism evidence="1 2">
    <name type="scientific">Phyllobacterium zundukense</name>
    <dbReference type="NCBI Taxonomy" id="1867719"/>
    <lineage>
        <taxon>Bacteria</taxon>
        <taxon>Pseudomonadati</taxon>
        <taxon>Pseudomonadota</taxon>
        <taxon>Alphaproteobacteria</taxon>
        <taxon>Hyphomicrobiales</taxon>
        <taxon>Phyllobacteriaceae</taxon>
        <taxon>Phyllobacterium</taxon>
    </lineage>
</organism>
<proteinExistence type="predicted"/>
<evidence type="ECO:0000313" key="1">
    <source>
        <dbReference type="EMBL" id="UXN58287.1"/>
    </source>
</evidence>
<reference evidence="1" key="1">
    <citation type="submission" date="2022-09" db="EMBL/GenBank/DDBJ databases">
        <title>Interaction between co-microsymbionts with complementary sets of symbiotic genes in legume-rhizobium systems.</title>
        <authorList>
            <person name="Safronova V."/>
            <person name="Sazanova A."/>
            <person name="Afonin A."/>
            <person name="Chirak E."/>
        </authorList>
    </citation>
    <scope>NUCLEOTIDE SEQUENCE</scope>
    <source>
        <strain evidence="1">A18/3m</strain>
    </source>
</reference>
<name>A0ACD4CXG2_9HYPH</name>
<keyword evidence="1" id="KW-0614">Plasmid</keyword>
<accession>A0ACD4CXG2</accession>
<gene>
    <name evidence="1" type="ORF">N8E88_05630</name>
</gene>
<protein>
    <submittedName>
        <fullName evidence="1">CHAD domain-containing protein</fullName>
    </submittedName>
</protein>
<dbReference type="EMBL" id="CP104971">
    <property type="protein sequence ID" value="UXN58287.1"/>
    <property type="molecule type" value="Genomic_DNA"/>
</dbReference>
<keyword evidence="2" id="KW-1185">Reference proteome</keyword>
<dbReference type="Proteomes" id="UP001061991">
    <property type="component" value="Plasmid p_unnamed2"/>
</dbReference>